<keyword evidence="1" id="KW-0472">Membrane</keyword>
<dbReference type="InterPro" id="IPR003675">
    <property type="entry name" value="Rce1/LyrA-like_dom"/>
</dbReference>
<feature type="transmembrane region" description="Helical" evidence="1">
    <location>
        <begin position="7"/>
        <end position="25"/>
    </location>
</feature>
<keyword evidence="3" id="KW-0645">Protease</keyword>
<feature type="transmembrane region" description="Helical" evidence="1">
    <location>
        <begin position="130"/>
        <end position="153"/>
    </location>
</feature>
<feature type="transmembrane region" description="Helical" evidence="1">
    <location>
        <begin position="106"/>
        <end position="123"/>
    </location>
</feature>
<feature type="transmembrane region" description="Helical" evidence="1">
    <location>
        <begin position="216"/>
        <end position="233"/>
    </location>
</feature>
<comment type="caution">
    <text evidence="3">The sequence shown here is derived from an EMBL/GenBank/DDBJ whole genome shotgun (WGS) entry which is preliminary data.</text>
</comment>
<dbReference type="GO" id="GO:0006508">
    <property type="term" value="P:proteolysis"/>
    <property type="evidence" value="ECO:0007669"/>
    <property type="project" value="UniProtKB-KW"/>
</dbReference>
<feature type="transmembrane region" description="Helical" evidence="1">
    <location>
        <begin position="60"/>
        <end position="86"/>
    </location>
</feature>
<evidence type="ECO:0000256" key="1">
    <source>
        <dbReference type="SAM" id="Phobius"/>
    </source>
</evidence>
<dbReference type="EMBL" id="QETA01000001">
    <property type="protein sequence ID" value="PWF25563.1"/>
    <property type="molecule type" value="Genomic_DNA"/>
</dbReference>
<keyword evidence="3" id="KW-0378">Hydrolase</keyword>
<proteinExistence type="predicted"/>
<feature type="transmembrane region" description="Helical" evidence="1">
    <location>
        <begin position="31"/>
        <end position="48"/>
    </location>
</feature>
<dbReference type="AlphaFoldDB" id="A0A2V1K5Q5"/>
<feature type="domain" description="CAAX prenyl protease 2/Lysostaphin resistance protein A-like" evidence="2">
    <location>
        <begin position="161"/>
        <end position="250"/>
    </location>
</feature>
<keyword evidence="4" id="KW-1185">Reference proteome</keyword>
<dbReference type="GO" id="GO:0080120">
    <property type="term" value="P:CAAX-box protein maturation"/>
    <property type="evidence" value="ECO:0007669"/>
    <property type="project" value="UniProtKB-ARBA"/>
</dbReference>
<accession>A0A2V1K5Q5</accession>
<keyword evidence="1" id="KW-0812">Transmembrane</keyword>
<keyword evidence="1" id="KW-1133">Transmembrane helix</keyword>
<reference evidence="4" key="1">
    <citation type="submission" date="2018-05" db="EMBL/GenBank/DDBJ databases">
        <authorList>
            <person name="Li Y."/>
        </authorList>
    </citation>
    <scope>NUCLEOTIDE SEQUENCE [LARGE SCALE GENOMIC DNA]</scope>
    <source>
        <strain evidence="4">3d-2-2</strain>
    </source>
</reference>
<name>A0A2V1K5Q5_9BURK</name>
<gene>
    <name evidence="3" type="ORF">DD235_01945</name>
</gene>
<dbReference type="Proteomes" id="UP000245212">
    <property type="component" value="Unassembled WGS sequence"/>
</dbReference>
<evidence type="ECO:0000313" key="3">
    <source>
        <dbReference type="EMBL" id="PWF25563.1"/>
    </source>
</evidence>
<dbReference type="RefSeq" id="WP_109060968.1">
    <property type="nucleotide sequence ID" value="NZ_QETA01000001.1"/>
</dbReference>
<dbReference type="Pfam" id="PF02517">
    <property type="entry name" value="Rce1-like"/>
    <property type="match status" value="1"/>
</dbReference>
<dbReference type="GO" id="GO:0004175">
    <property type="term" value="F:endopeptidase activity"/>
    <property type="evidence" value="ECO:0007669"/>
    <property type="project" value="UniProtKB-ARBA"/>
</dbReference>
<sequence>MRRGISTWHLLLGMGLAGYGLALSFGHLDALALPWLGLLLIAAVAVHKSSRQDLQITGHLLFIVMTAGLALHLLPGFGNAAILQHVRNAPDTVPYSLYLNLDKPLIGLWLLLACPWIVGPYALRQAAASVPAIALATLAVCLGLAWGAGWIAWAPGLGPAAALWIASNLLLTCLTEEALFRGYVQGGLTRQGGIAARCALPASALLFGLAHAPGGWPWILLAGVAGLGYGIAYRRGGLAASVAVHFIVNLAHYGLFSYPMLVR</sequence>
<dbReference type="GO" id="GO:0008237">
    <property type="term" value="F:metallopeptidase activity"/>
    <property type="evidence" value="ECO:0007669"/>
    <property type="project" value="UniProtKB-KW"/>
</dbReference>
<feature type="transmembrane region" description="Helical" evidence="1">
    <location>
        <begin position="240"/>
        <end position="261"/>
    </location>
</feature>
<protein>
    <submittedName>
        <fullName evidence="3">CPBP family intramembrane metalloprotease</fullName>
    </submittedName>
</protein>
<evidence type="ECO:0000259" key="2">
    <source>
        <dbReference type="Pfam" id="PF02517"/>
    </source>
</evidence>
<keyword evidence="3" id="KW-0482">Metalloprotease</keyword>
<organism evidence="3 4">
    <name type="scientific">Corticimicrobacter populi</name>
    <dbReference type="NCBI Taxonomy" id="2175229"/>
    <lineage>
        <taxon>Bacteria</taxon>
        <taxon>Pseudomonadati</taxon>
        <taxon>Pseudomonadota</taxon>
        <taxon>Betaproteobacteria</taxon>
        <taxon>Burkholderiales</taxon>
        <taxon>Alcaligenaceae</taxon>
        <taxon>Corticimicrobacter</taxon>
    </lineage>
</organism>
<evidence type="ECO:0000313" key="4">
    <source>
        <dbReference type="Proteomes" id="UP000245212"/>
    </source>
</evidence>